<comment type="similarity">
    <text evidence="1">Belongs to the glycosyl hydrolase 16 family.</text>
</comment>
<dbReference type="SUPFAM" id="SSF49899">
    <property type="entry name" value="Concanavalin A-like lectins/glucanases"/>
    <property type="match status" value="1"/>
</dbReference>
<dbReference type="Proteomes" id="UP000576082">
    <property type="component" value="Unassembled WGS sequence"/>
</dbReference>
<proteinExistence type="inferred from homology"/>
<organism evidence="3 4">
    <name type="scientific">Flammeovirga aprica JL-4</name>
    <dbReference type="NCBI Taxonomy" id="694437"/>
    <lineage>
        <taxon>Bacteria</taxon>
        <taxon>Pseudomonadati</taxon>
        <taxon>Bacteroidota</taxon>
        <taxon>Cytophagia</taxon>
        <taxon>Cytophagales</taxon>
        <taxon>Flammeovirgaceae</taxon>
        <taxon>Flammeovirga</taxon>
    </lineage>
</organism>
<dbReference type="AlphaFoldDB" id="A0A7X9P1K4"/>
<evidence type="ECO:0000259" key="2">
    <source>
        <dbReference type="PROSITE" id="PS51762"/>
    </source>
</evidence>
<evidence type="ECO:0000256" key="1">
    <source>
        <dbReference type="ARBA" id="ARBA00006865"/>
    </source>
</evidence>
<comment type="caution">
    <text evidence="3">The sequence shown here is derived from an EMBL/GenBank/DDBJ whole genome shotgun (WGS) entry which is preliminary data.</text>
</comment>
<dbReference type="GO" id="GO:0004553">
    <property type="term" value="F:hydrolase activity, hydrolyzing O-glycosyl compounds"/>
    <property type="evidence" value="ECO:0007669"/>
    <property type="project" value="InterPro"/>
</dbReference>
<accession>A0A7X9P1K4</accession>
<evidence type="ECO:0000313" key="3">
    <source>
        <dbReference type="EMBL" id="NME67823.1"/>
    </source>
</evidence>
<reference evidence="3 4" key="1">
    <citation type="submission" date="2020-04" db="EMBL/GenBank/DDBJ databases">
        <title>Flammeovirga sp. SR4, a novel species isolated from seawater.</title>
        <authorList>
            <person name="Wang X."/>
        </authorList>
    </citation>
    <scope>NUCLEOTIDE SEQUENCE [LARGE SCALE GENOMIC DNA]</scope>
    <source>
        <strain evidence="3 4">ATCC 23126</strain>
    </source>
</reference>
<dbReference type="RefSeq" id="WP_169656150.1">
    <property type="nucleotide sequence ID" value="NZ_JABANE010000015.1"/>
</dbReference>
<feature type="domain" description="GH16" evidence="2">
    <location>
        <begin position="20"/>
        <end position="269"/>
    </location>
</feature>
<keyword evidence="4" id="KW-1185">Reference proteome</keyword>
<dbReference type="GO" id="GO:0005975">
    <property type="term" value="P:carbohydrate metabolic process"/>
    <property type="evidence" value="ECO:0007669"/>
    <property type="project" value="InterPro"/>
</dbReference>
<dbReference type="PROSITE" id="PS51762">
    <property type="entry name" value="GH16_2"/>
    <property type="match status" value="1"/>
</dbReference>
<gene>
    <name evidence="3" type="ORF">HHU12_07605</name>
</gene>
<protein>
    <submittedName>
        <fullName evidence="3">Family 16 glycosylhydrolase</fullName>
    </submittedName>
</protein>
<evidence type="ECO:0000313" key="4">
    <source>
        <dbReference type="Proteomes" id="UP000576082"/>
    </source>
</evidence>
<dbReference type="Gene3D" id="2.60.120.200">
    <property type="match status" value="1"/>
</dbReference>
<sequence>MTIKEEEHKIIPFSKQKVANDWTLREQISDEFNTNKIDTSKWFVQGHNNKYHLWKGDAPSQFFSENIKLSKQQLHISSTWRPDAQFSKEKYNGKVYENVTTGGIVSKYKIAGGYLEIKAKVANSSIQSSFGIRNSLFELHLFDIVGKPRRYQNKERTPFLFSYYSIDTATQLNRKKLLRVPLLNTADLTSDFHIYGFEWDHHYLKLFLDGKEIYSINNTQFEVAWPISKESFEVWVNTSLAKEYGLPKENELPSHFAIEYIRVWGKDANENALSYEKLEGI</sequence>
<dbReference type="EMBL" id="JABANE010000015">
    <property type="protein sequence ID" value="NME67823.1"/>
    <property type="molecule type" value="Genomic_DNA"/>
</dbReference>
<dbReference type="InterPro" id="IPR013320">
    <property type="entry name" value="ConA-like_dom_sf"/>
</dbReference>
<keyword evidence="3" id="KW-0378">Hydrolase</keyword>
<name>A0A7X9P1K4_9BACT</name>
<dbReference type="Pfam" id="PF00722">
    <property type="entry name" value="Glyco_hydro_16"/>
    <property type="match status" value="1"/>
</dbReference>
<dbReference type="InterPro" id="IPR000757">
    <property type="entry name" value="Beta-glucanase-like"/>
</dbReference>